<evidence type="ECO:0000313" key="2">
    <source>
        <dbReference type="EMBL" id="KAH7347240.1"/>
    </source>
</evidence>
<dbReference type="Proteomes" id="UP000813385">
    <property type="component" value="Unassembled WGS sequence"/>
</dbReference>
<protein>
    <submittedName>
        <fullName evidence="2">Uncharacterized protein</fullName>
    </submittedName>
</protein>
<dbReference type="PANTHER" id="PTHR39606:SF1">
    <property type="entry name" value="CELL SURFACE PROTEIN"/>
    <property type="match status" value="1"/>
</dbReference>
<dbReference type="OrthoDB" id="2590867at2759"/>
<dbReference type="PANTHER" id="PTHR39606">
    <property type="entry name" value="SURFACE PROTEIN, PUTATIVE-RELATED"/>
    <property type="match status" value="1"/>
</dbReference>
<accession>A0A8K0T859</accession>
<keyword evidence="3" id="KW-1185">Reference proteome</keyword>
<name>A0A8K0T859_9PEZI</name>
<dbReference type="AlphaFoldDB" id="A0A8K0T859"/>
<reference evidence="2" key="1">
    <citation type="journal article" date="2021" name="Nat. Commun.">
        <title>Genetic determinants of endophytism in the Arabidopsis root mycobiome.</title>
        <authorList>
            <person name="Mesny F."/>
            <person name="Miyauchi S."/>
            <person name="Thiergart T."/>
            <person name="Pickel B."/>
            <person name="Atanasova L."/>
            <person name="Karlsson M."/>
            <person name="Huettel B."/>
            <person name="Barry K.W."/>
            <person name="Haridas S."/>
            <person name="Chen C."/>
            <person name="Bauer D."/>
            <person name="Andreopoulos W."/>
            <person name="Pangilinan J."/>
            <person name="LaButti K."/>
            <person name="Riley R."/>
            <person name="Lipzen A."/>
            <person name="Clum A."/>
            <person name="Drula E."/>
            <person name="Henrissat B."/>
            <person name="Kohler A."/>
            <person name="Grigoriev I.V."/>
            <person name="Martin F.M."/>
            <person name="Hacquard S."/>
        </authorList>
    </citation>
    <scope>NUCLEOTIDE SEQUENCE</scope>
    <source>
        <strain evidence="2">MPI-CAGE-AT-0016</strain>
    </source>
</reference>
<feature type="compositionally biased region" description="Polar residues" evidence="1">
    <location>
        <begin position="96"/>
        <end position="105"/>
    </location>
</feature>
<feature type="region of interest" description="Disordered" evidence="1">
    <location>
        <begin position="1"/>
        <end position="112"/>
    </location>
</feature>
<gene>
    <name evidence="2" type="ORF">B0T11DRAFT_140539</name>
</gene>
<evidence type="ECO:0000256" key="1">
    <source>
        <dbReference type="SAM" id="MobiDB-lite"/>
    </source>
</evidence>
<organism evidence="2 3">
    <name type="scientific">Plectosphaerella cucumerina</name>
    <dbReference type="NCBI Taxonomy" id="40658"/>
    <lineage>
        <taxon>Eukaryota</taxon>
        <taxon>Fungi</taxon>
        <taxon>Dikarya</taxon>
        <taxon>Ascomycota</taxon>
        <taxon>Pezizomycotina</taxon>
        <taxon>Sordariomycetes</taxon>
        <taxon>Hypocreomycetidae</taxon>
        <taxon>Glomerellales</taxon>
        <taxon>Plectosphaerellaceae</taxon>
        <taxon>Plectosphaerella</taxon>
    </lineage>
</organism>
<sequence>MASNYNTTNNNIPTGYNDPAGTHGPHHSAVGNAMDPRVDSDRDGRALGRDAVNNPGAPGTAGVSTAGYHGAGVGATSTTGTARTATGPGGATSTSQSHNPVQPHSGSGGGLVESVKGRIAQVHGIGESTRGHFNSTVNGLMHDKEGQRKDAAVAAGGEREFANKDFERHGTMDKAL</sequence>
<feature type="compositionally biased region" description="Polar residues" evidence="1">
    <location>
        <begin position="1"/>
        <end position="14"/>
    </location>
</feature>
<comment type="caution">
    <text evidence="2">The sequence shown here is derived from an EMBL/GenBank/DDBJ whole genome shotgun (WGS) entry which is preliminary data.</text>
</comment>
<dbReference type="EMBL" id="JAGPXD010000007">
    <property type="protein sequence ID" value="KAH7347240.1"/>
    <property type="molecule type" value="Genomic_DNA"/>
</dbReference>
<evidence type="ECO:0000313" key="3">
    <source>
        <dbReference type="Proteomes" id="UP000813385"/>
    </source>
</evidence>
<feature type="compositionally biased region" description="Low complexity" evidence="1">
    <location>
        <begin position="74"/>
        <end position="95"/>
    </location>
</feature>
<feature type="compositionally biased region" description="Basic and acidic residues" evidence="1">
    <location>
        <begin position="36"/>
        <end position="48"/>
    </location>
</feature>
<proteinExistence type="predicted"/>